<organism evidence="2 3">
    <name type="scientific">Streptomyces nojiriensis</name>
    <dbReference type="NCBI Taxonomy" id="66374"/>
    <lineage>
        <taxon>Bacteria</taxon>
        <taxon>Bacillati</taxon>
        <taxon>Actinomycetota</taxon>
        <taxon>Actinomycetes</taxon>
        <taxon>Kitasatosporales</taxon>
        <taxon>Streptomycetaceae</taxon>
        <taxon>Streptomyces</taxon>
    </lineage>
</organism>
<reference evidence="3" key="1">
    <citation type="submission" date="2023-07" db="EMBL/GenBank/DDBJ databases">
        <title>Whole genome shotgun sequence of Streptomyces nojiriensis NBRC 13794.</title>
        <authorList>
            <person name="Komaki H."/>
            <person name="Tamura T."/>
        </authorList>
    </citation>
    <scope>NUCLEOTIDE SEQUENCE [LARGE SCALE GENOMIC DNA]</scope>
    <source>
        <strain evidence="3">NBRC 13794</strain>
    </source>
</reference>
<dbReference type="Proteomes" id="UP000613974">
    <property type="component" value="Unassembled WGS sequence"/>
</dbReference>
<evidence type="ECO:0000313" key="3">
    <source>
        <dbReference type="Proteomes" id="UP000613974"/>
    </source>
</evidence>
<dbReference type="SUPFAM" id="SSF88713">
    <property type="entry name" value="Glycoside hydrolase/deacetylase"/>
    <property type="match status" value="1"/>
</dbReference>
<evidence type="ECO:0000313" key="2">
    <source>
        <dbReference type="EMBL" id="GHI73795.1"/>
    </source>
</evidence>
<evidence type="ECO:0000259" key="1">
    <source>
        <dbReference type="PROSITE" id="PS51677"/>
    </source>
</evidence>
<protein>
    <recommendedName>
        <fullName evidence="1">NodB homology domain-containing protein</fullName>
    </recommendedName>
</protein>
<dbReference type="EMBL" id="BNEC01000005">
    <property type="protein sequence ID" value="GHI73795.1"/>
    <property type="molecule type" value="Genomic_DNA"/>
</dbReference>
<proteinExistence type="predicted"/>
<dbReference type="CDD" id="cd10917">
    <property type="entry name" value="CE4_NodB_like_6s_7s"/>
    <property type="match status" value="1"/>
</dbReference>
<name>A0ABQ3T077_9ACTN</name>
<dbReference type="InterPro" id="IPR002509">
    <property type="entry name" value="NODB_dom"/>
</dbReference>
<comment type="caution">
    <text evidence="2">The sequence shown here is derived from an EMBL/GenBank/DDBJ whole genome shotgun (WGS) entry which is preliminary data.</text>
</comment>
<dbReference type="Pfam" id="PF01522">
    <property type="entry name" value="Polysacc_deac_1"/>
    <property type="match status" value="1"/>
</dbReference>
<keyword evidence="3" id="KW-1185">Reference proteome</keyword>
<gene>
    <name evidence="2" type="ORF">Snoj_77130</name>
</gene>
<dbReference type="PANTHER" id="PTHR10587:SF134">
    <property type="entry name" value="SECRETED PROTEIN"/>
    <property type="match status" value="1"/>
</dbReference>
<dbReference type="InterPro" id="IPR011330">
    <property type="entry name" value="Glyco_hydro/deAcase_b/a-brl"/>
</dbReference>
<dbReference type="PANTHER" id="PTHR10587">
    <property type="entry name" value="GLYCOSYL TRANSFERASE-RELATED"/>
    <property type="match status" value="1"/>
</dbReference>
<dbReference type="InterPro" id="IPR050248">
    <property type="entry name" value="Polysacc_deacetylase_ArnD"/>
</dbReference>
<accession>A0ABQ3T077</accession>
<dbReference type="PROSITE" id="PS51677">
    <property type="entry name" value="NODB"/>
    <property type="match status" value="1"/>
</dbReference>
<feature type="domain" description="NodB homology" evidence="1">
    <location>
        <begin position="210"/>
        <end position="392"/>
    </location>
</feature>
<dbReference type="Gene3D" id="3.20.20.370">
    <property type="entry name" value="Glycoside hydrolase/deacetylase"/>
    <property type="match status" value="1"/>
</dbReference>
<sequence length="392" mass="42198">MLAAQPGGDGQLLGGVVVAERVEEGAALGGEEGGEVFGGHGSIVGDGPAPAGVGQSKEGGTAFAVSSGESVCRVPGCAAMQLVRQKGNKSQQGHRYAAGPRGRFGVAVAALLVAALGTACGSGDAGPDKAAKEKAAKAAGAAGALGAAEKAKAAQQARVVAAKKWGLRKTPLAAPPAPKEKPHITTRDGFEVEDQEEYPNVFTTIPTEDKVVFLTIDDGSEKDPEFLKMMQELKIPYTAFLSDYVVRDNYPYFKQMQAAGVTLNNHTLNHRYMPGLSYEQQREEICGQQDTIQKQFGKRPTLFRPPYGNYNQDTLRAAKSCGIKAVPLWNAEAFTNRMDYREWDRDLHPGDIILTHFRGKEDWKGTMPDMIRHVMKTVTDKGYAVARLEDYL</sequence>